<dbReference type="EMBL" id="BTGU01002264">
    <property type="protein sequence ID" value="GMN36080.1"/>
    <property type="molecule type" value="Genomic_DNA"/>
</dbReference>
<accession>A0AA87ZMM8</accession>
<keyword evidence="3" id="KW-1185">Reference proteome</keyword>
<reference evidence="2" key="1">
    <citation type="submission" date="2023-07" db="EMBL/GenBank/DDBJ databases">
        <title>draft genome sequence of fig (Ficus carica).</title>
        <authorList>
            <person name="Takahashi T."/>
            <person name="Nishimura K."/>
        </authorList>
    </citation>
    <scope>NUCLEOTIDE SEQUENCE</scope>
</reference>
<evidence type="ECO:0000313" key="2">
    <source>
        <dbReference type="EMBL" id="GMN36080.1"/>
    </source>
</evidence>
<name>A0AA87ZMM8_FICCA</name>
<evidence type="ECO:0000313" key="3">
    <source>
        <dbReference type="Proteomes" id="UP001187192"/>
    </source>
</evidence>
<dbReference type="Proteomes" id="UP001187192">
    <property type="component" value="Unassembled WGS sequence"/>
</dbReference>
<protein>
    <submittedName>
        <fullName evidence="2">Uncharacterized protein</fullName>
    </submittedName>
</protein>
<dbReference type="AlphaFoldDB" id="A0AA87ZMM8"/>
<evidence type="ECO:0000256" key="1">
    <source>
        <dbReference type="SAM" id="MobiDB-lite"/>
    </source>
</evidence>
<proteinExistence type="predicted"/>
<organism evidence="2 3">
    <name type="scientific">Ficus carica</name>
    <name type="common">Common fig</name>
    <dbReference type="NCBI Taxonomy" id="3494"/>
    <lineage>
        <taxon>Eukaryota</taxon>
        <taxon>Viridiplantae</taxon>
        <taxon>Streptophyta</taxon>
        <taxon>Embryophyta</taxon>
        <taxon>Tracheophyta</taxon>
        <taxon>Spermatophyta</taxon>
        <taxon>Magnoliopsida</taxon>
        <taxon>eudicotyledons</taxon>
        <taxon>Gunneridae</taxon>
        <taxon>Pentapetalae</taxon>
        <taxon>rosids</taxon>
        <taxon>fabids</taxon>
        <taxon>Rosales</taxon>
        <taxon>Moraceae</taxon>
        <taxon>Ficeae</taxon>
        <taxon>Ficus</taxon>
    </lineage>
</organism>
<sequence>MNRFGSAPDHEEDAQATTNEQRNDVDMLAMAVVAVTNSRRNRRRVPQPMYNSILTGSMGVEEILNGHEDDEFIRPLDYTAVQHLINEHFGAQTLALSQGGNLQLYPEEKQYYVGHNKRRYVMMLCYGKLGYDRIRQVNVMVSYRLATRASLNGLVYGLNWNGLAAPITLCKRLVSWFDLVWTGRLQPLHSYVPRYVHI</sequence>
<feature type="region of interest" description="Disordered" evidence="1">
    <location>
        <begin position="1"/>
        <end position="22"/>
    </location>
</feature>
<gene>
    <name evidence="2" type="ORF">TIFTF001_042365</name>
</gene>
<comment type="caution">
    <text evidence="2">The sequence shown here is derived from an EMBL/GenBank/DDBJ whole genome shotgun (WGS) entry which is preliminary data.</text>
</comment>